<reference evidence="2" key="1">
    <citation type="submission" date="2022-11" db="UniProtKB">
        <authorList>
            <consortium name="WormBaseParasite"/>
        </authorList>
    </citation>
    <scope>IDENTIFICATION</scope>
</reference>
<accession>A0A914UQ63</accession>
<name>A0A914UQ63_9BILA</name>
<organism evidence="1 2">
    <name type="scientific">Plectus sambesii</name>
    <dbReference type="NCBI Taxonomy" id="2011161"/>
    <lineage>
        <taxon>Eukaryota</taxon>
        <taxon>Metazoa</taxon>
        <taxon>Ecdysozoa</taxon>
        <taxon>Nematoda</taxon>
        <taxon>Chromadorea</taxon>
        <taxon>Plectida</taxon>
        <taxon>Plectina</taxon>
        <taxon>Plectoidea</taxon>
        <taxon>Plectidae</taxon>
        <taxon>Plectus</taxon>
    </lineage>
</organism>
<dbReference type="AlphaFoldDB" id="A0A914UQ63"/>
<evidence type="ECO:0000313" key="2">
    <source>
        <dbReference type="WBParaSite" id="PSAMB.scaffold11726size3166.g34355.t1"/>
    </source>
</evidence>
<dbReference type="WBParaSite" id="PSAMB.scaffold11726size3166.g34355.t1">
    <property type="protein sequence ID" value="PSAMB.scaffold11726size3166.g34355.t1"/>
    <property type="gene ID" value="PSAMB.scaffold11726size3166.g34355"/>
</dbReference>
<sequence length="383" mass="40600">PQTTTLLPTLPQFDNQPVIRTGETATFFGKIAHVPGATADSEEDTDYVEFCTNLDTTSIIDSDWEERAVDSKLERSDSKSFQGDGQFIGTVTCASTNGEICIREEATKSETAIFINEPVGLLCRCTSSGCSVGTFGFGDGGAEDQLTDVVYVGCGPCHISPTTVASSPSQPPAHSSEEILESFGPAAHGQLPEALPFDALPDAFVPFVAAAPAPALPQQPLPIAPSSRFNPHLTIVQARSRAAPTVDNIAAVNAEKPSDGFLVKIPHTNVCTGFSSRAVTAEADWAEQKHPSETVSFSKGTDLYLHTAVLGTLTCWDTGAWQSCITGKRANGTIGSFESAPYTSTLLECRCTRPNSCHIVSIGFEPDSSNQFIDVTRIACGKC</sequence>
<keyword evidence="1" id="KW-1185">Reference proteome</keyword>
<dbReference type="Proteomes" id="UP000887566">
    <property type="component" value="Unplaced"/>
</dbReference>
<protein>
    <submittedName>
        <fullName evidence="2">Uncharacterized protein</fullName>
    </submittedName>
</protein>
<proteinExistence type="predicted"/>
<evidence type="ECO:0000313" key="1">
    <source>
        <dbReference type="Proteomes" id="UP000887566"/>
    </source>
</evidence>